<dbReference type="NCBIfam" id="TIGR00745">
    <property type="entry name" value="apbA_panE"/>
    <property type="match status" value="1"/>
</dbReference>
<dbReference type="AlphaFoldDB" id="A0AA36JBC2"/>
<feature type="chain" id="PRO_5041311198" description="2-dehydropantoate 2-reductase" evidence="6">
    <location>
        <begin position="21"/>
        <end position="326"/>
    </location>
</feature>
<gene>
    <name evidence="9" type="ORF">EVOR1521_LOCUS24908</name>
</gene>
<evidence type="ECO:0000256" key="3">
    <source>
        <dbReference type="ARBA" id="ARBA00022857"/>
    </source>
</evidence>
<keyword evidence="3" id="KW-0521">NADP</keyword>
<feature type="signal peptide" evidence="6">
    <location>
        <begin position="1"/>
        <end position="20"/>
    </location>
</feature>
<evidence type="ECO:0000313" key="9">
    <source>
        <dbReference type="EMBL" id="CAJ1401863.1"/>
    </source>
</evidence>
<comment type="caution">
    <text evidence="9">The sequence shown here is derived from an EMBL/GenBank/DDBJ whole genome shotgun (WGS) entry which is preliminary data.</text>
</comment>
<dbReference type="Pfam" id="PF08546">
    <property type="entry name" value="ApbA_C"/>
    <property type="match status" value="1"/>
</dbReference>
<dbReference type="GO" id="GO:0015940">
    <property type="term" value="P:pantothenate biosynthetic process"/>
    <property type="evidence" value="ECO:0007669"/>
    <property type="project" value="InterPro"/>
</dbReference>
<comment type="similarity">
    <text evidence="1">Belongs to the ketopantoate reductase family.</text>
</comment>
<name>A0AA36JBC2_9DINO</name>
<evidence type="ECO:0000313" key="10">
    <source>
        <dbReference type="Proteomes" id="UP001178507"/>
    </source>
</evidence>
<feature type="domain" description="Ketopantoate reductase N-terminal" evidence="7">
    <location>
        <begin position="8"/>
        <end position="165"/>
    </location>
</feature>
<keyword evidence="6" id="KW-0732">Signal</keyword>
<protein>
    <recommendedName>
        <fullName evidence="2">2-dehydropantoate 2-reductase</fullName>
        <ecNumber evidence="2">1.1.1.169</ecNumber>
    </recommendedName>
    <alternativeName>
        <fullName evidence="5">Ketopantoate reductase</fullName>
    </alternativeName>
</protein>
<dbReference type="EC" id="1.1.1.169" evidence="2"/>
<dbReference type="SUPFAM" id="SSF51735">
    <property type="entry name" value="NAD(P)-binding Rossmann-fold domains"/>
    <property type="match status" value="1"/>
</dbReference>
<evidence type="ECO:0000256" key="6">
    <source>
        <dbReference type="SAM" id="SignalP"/>
    </source>
</evidence>
<dbReference type="Gene3D" id="1.10.1040.10">
    <property type="entry name" value="N-(1-d-carboxylethyl)-l-norvaline Dehydrogenase, domain 2"/>
    <property type="match status" value="1"/>
</dbReference>
<accession>A0AA36JBC2</accession>
<dbReference type="Gene3D" id="3.40.50.720">
    <property type="entry name" value="NAD(P)-binding Rossmann-like Domain"/>
    <property type="match status" value="1"/>
</dbReference>
<dbReference type="PANTHER" id="PTHR43765:SF2">
    <property type="entry name" value="2-DEHYDROPANTOATE 2-REDUCTASE"/>
    <property type="match status" value="1"/>
</dbReference>
<dbReference type="Pfam" id="PF02558">
    <property type="entry name" value="ApbA"/>
    <property type="match status" value="1"/>
</dbReference>
<evidence type="ECO:0000259" key="8">
    <source>
        <dbReference type="Pfam" id="PF08546"/>
    </source>
</evidence>
<keyword evidence="4" id="KW-0560">Oxidoreductase</keyword>
<evidence type="ECO:0000256" key="2">
    <source>
        <dbReference type="ARBA" id="ARBA00013014"/>
    </source>
</evidence>
<evidence type="ECO:0000256" key="1">
    <source>
        <dbReference type="ARBA" id="ARBA00007870"/>
    </source>
</evidence>
<reference evidence="9" key="1">
    <citation type="submission" date="2023-08" db="EMBL/GenBank/DDBJ databases">
        <authorList>
            <person name="Chen Y."/>
            <person name="Shah S."/>
            <person name="Dougan E. K."/>
            <person name="Thang M."/>
            <person name="Chan C."/>
        </authorList>
    </citation>
    <scope>NUCLEOTIDE SEQUENCE</scope>
</reference>
<dbReference type="InterPro" id="IPR050838">
    <property type="entry name" value="Ketopantoate_reductase"/>
</dbReference>
<dbReference type="GO" id="GO:0005737">
    <property type="term" value="C:cytoplasm"/>
    <property type="evidence" value="ECO:0007669"/>
    <property type="project" value="TreeGrafter"/>
</dbReference>
<dbReference type="GO" id="GO:0008677">
    <property type="term" value="F:2-dehydropantoate 2-reductase activity"/>
    <property type="evidence" value="ECO:0007669"/>
    <property type="project" value="UniProtKB-EC"/>
</dbReference>
<evidence type="ECO:0000259" key="7">
    <source>
        <dbReference type="Pfam" id="PF02558"/>
    </source>
</evidence>
<proteinExistence type="inferred from homology"/>
<dbReference type="InterPro" id="IPR013328">
    <property type="entry name" value="6PGD_dom2"/>
</dbReference>
<dbReference type="Proteomes" id="UP001178507">
    <property type="component" value="Unassembled WGS sequence"/>
</dbReference>
<dbReference type="InterPro" id="IPR013332">
    <property type="entry name" value="KPR_N"/>
</dbReference>
<dbReference type="PROSITE" id="PS51257">
    <property type="entry name" value="PROKAR_LIPOPROTEIN"/>
    <property type="match status" value="1"/>
</dbReference>
<dbReference type="PANTHER" id="PTHR43765">
    <property type="entry name" value="2-DEHYDROPANTOATE 2-REDUCTASE-RELATED"/>
    <property type="match status" value="1"/>
</dbReference>
<dbReference type="InterPro" id="IPR003710">
    <property type="entry name" value="ApbA"/>
</dbReference>
<keyword evidence="10" id="KW-1185">Reference proteome</keyword>
<dbReference type="GO" id="GO:0050661">
    <property type="term" value="F:NADP binding"/>
    <property type="evidence" value="ECO:0007669"/>
    <property type="project" value="TreeGrafter"/>
</dbReference>
<feature type="domain" description="Ketopantoate reductase C-terminal" evidence="8">
    <location>
        <begin position="192"/>
        <end position="319"/>
    </location>
</feature>
<evidence type="ECO:0000256" key="5">
    <source>
        <dbReference type="ARBA" id="ARBA00032024"/>
    </source>
</evidence>
<dbReference type="EMBL" id="CAUJNA010003432">
    <property type="protein sequence ID" value="CAJ1401863.1"/>
    <property type="molecule type" value="Genomic_DNA"/>
</dbReference>
<dbReference type="InterPro" id="IPR036291">
    <property type="entry name" value="NAD(P)-bd_dom_sf"/>
</dbReference>
<sequence>MRSLGAMFVLGAGSLGCLWAARLARGAALPGGGPEARATRLLLRPGSPKASSSAKSEIRVTGVGDIDSFVQRVQAEEVSASNAPIERLLLVTKAQAAEAAMRQVAPRLQPGAVVVLLCNGALALQEQIGVGGIHVVLGLTTHGAWSKADFDVVHAGWGDTRFGKVGPIPESLYQSTLQHLETAGLGATDDSDIRRSLWLKLAANAVINPMTALSEKPNGFILDSAAQSQVQKVCQEVADVAKAMQDEGGSCPSLQDMLGFVRKTASQTADNMSSMLQDIRAGRSTEIDFINGWVAAKALQYGIEASENARLVAMVKQKERMQSSHQ</sequence>
<dbReference type="SUPFAM" id="SSF48179">
    <property type="entry name" value="6-phosphogluconate dehydrogenase C-terminal domain-like"/>
    <property type="match status" value="1"/>
</dbReference>
<dbReference type="InterPro" id="IPR008927">
    <property type="entry name" value="6-PGluconate_DH-like_C_sf"/>
</dbReference>
<organism evidence="9 10">
    <name type="scientific">Effrenium voratum</name>
    <dbReference type="NCBI Taxonomy" id="2562239"/>
    <lineage>
        <taxon>Eukaryota</taxon>
        <taxon>Sar</taxon>
        <taxon>Alveolata</taxon>
        <taxon>Dinophyceae</taxon>
        <taxon>Suessiales</taxon>
        <taxon>Symbiodiniaceae</taxon>
        <taxon>Effrenium</taxon>
    </lineage>
</organism>
<evidence type="ECO:0000256" key="4">
    <source>
        <dbReference type="ARBA" id="ARBA00023002"/>
    </source>
</evidence>
<dbReference type="InterPro" id="IPR013752">
    <property type="entry name" value="KPA_reductase"/>
</dbReference>